<evidence type="ECO:0000313" key="1">
    <source>
        <dbReference type="EMBL" id="GAU17826.1"/>
    </source>
</evidence>
<sequence>MKPVVPLSLGIIFLMLSGGVYKRKAALRSDLSLLRSRIDGNTPSVGSKGRRKRQEYTLKGSSWLTSWACTSAF</sequence>
<dbReference type="Proteomes" id="UP000242715">
    <property type="component" value="Unassembled WGS sequence"/>
</dbReference>
<accession>A0A2Z6MNX2</accession>
<evidence type="ECO:0000313" key="2">
    <source>
        <dbReference type="Proteomes" id="UP000242715"/>
    </source>
</evidence>
<keyword evidence="2" id="KW-1185">Reference proteome</keyword>
<organism evidence="1 2">
    <name type="scientific">Trifolium subterraneum</name>
    <name type="common">Subterranean clover</name>
    <dbReference type="NCBI Taxonomy" id="3900"/>
    <lineage>
        <taxon>Eukaryota</taxon>
        <taxon>Viridiplantae</taxon>
        <taxon>Streptophyta</taxon>
        <taxon>Embryophyta</taxon>
        <taxon>Tracheophyta</taxon>
        <taxon>Spermatophyta</taxon>
        <taxon>Magnoliopsida</taxon>
        <taxon>eudicotyledons</taxon>
        <taxon>Gunneridae</taxon>
        <taxon>Pentapetalae</taxon>
        <taxon>rosids</taxon>
        <taxon>fabids</taxon>
        <taxon>Fabales</taxon>
        <taxon>Fabaceae</taxon>
        <taxon>Papilionoideae</taxon>
        <taxon>50 kb inversion clade</taxon>
        <taxon>NPAAA clade</taxon>
        <taxon>Hologalegina</taxon>
        <taxon>IRL clade</taxon>
        <taxon>Trifolieae</taxon>
        <taxon>Trifolium</taxon>
    </lineage>
</organism>
<protein>
    <submittedName>
        <fullName evidence="1">Uncharacterized protein</fullName>
    </submittedName>
</protein>
<name>A0A2Z6MNX2_TRISU</name>
<proteinExistence type="predicted"/>
<reference evidence="2" key="1">
    <citation type="journal article" date="2017" name="Front. Plant Sci.">
        <title>Climate Clever Clovers: New Paradigm to Reduce the Environmental Footprint of Ruminants by Breeding Low Methanogenic Forages Utilizing Haplotype Variation.</title>
        <authorList>
            <person name="Kaur P."/>
            <person name="Appels R."/>
            <person name="Bayer P.E."/>
            <person name="Keeble-Gagnere G."/>
            <person name="Wang J."/>
            <person name="Hirakawa H."/>
            <person name="Shirasawa K."/>
            <person name="Vercoe P."/>
            <person name="Stefanova K."/>
            <person name="Durmic Z."/>
            <person name="Nichols P."/>
            <person name="Revell C."/>
            <person name="Isobe S.N."/>
            <person name="Edwards D."/>
            <person name="Erskine W."/>
        </authorList>
    </citation>
    <scope>NUCLEOTIDE SEQUENCE [LARGE SCALE GENOMIC DNA]</scope>
    <source>
        <strain evidence="2">cv. Daliak</strain>
    </source>
</reference>
<dbReference type="EMBL" id="DF973176">
    <property type="protein sequence ID" value="GAU17826.1"/>
    <property type="molecule type" value="Genomic_DNA"/>
</dbReference>
<gene>
    <name evidence="1" type="ORF">TSUD_172150</name>
</gene>
<dbReference type="AlphaFoldDB" id="A0A2Z6MNX2"/>